<evidence type="ECO:0000256" key="1">
    <source>
        <dbReference type="ARBA" id="ARBA00004259"/>
    </source>
</evidence>
<evidence type="ECO:0000256" key="4">
    <source>
        <dbReference type="ARBA" id="ARBA00022737"/>
    </source>
</evidence>
<dbReference type="PROSITE" id="PS51214">
    <property type="entry name" value="IBB"/>
    <property type="match status" value="1"/>
</dbReference>
<dbReference type="InterPro" id="IPR036975">
    <property type="entry name" value="Importin-a_IBB_sf"/>
</dbReference>
<feature type="repeat" description="ARM" evidence="7">
    <location>
        <begin position="115"/>
        <end position="158"/>
    </location>
</feature>
<dbReference type="SUPFAM" id="SSF48371">
    <property type="entry name" value="ARM repeat"/>
    <property type="match status" value="1"/>
</dbReference>
<dbReference type="Proteomes" id="UP000436088">
    <property type="component" value="Unassembled WGS sequence"/>
</dbReference>
<keyword evidence="5 6" id="KW-0653">Protein transport</keyword>
<dbReference type="SMART" id="SM00185">
    <property type="entry name" value="ARM"/>
    <property type="match status" value="8"/>
</dbReference>
<evidence type="ECO:0000256" key="7">
    <source>
        <dbReference type="PROSITE-ProRule" id="PRU00259"/>
    </source>
</evidence>
<evidence type="ECO:0000313" key="10">
    <source>
        <dbReference type="Proteomes" id="UP000436088"/>
    </source>
</evidence>
<dbReference type="EMBL" id="VEPZ02000197">
    <property type="protein sequence ID" value="KAE8731023.1"/>
    <property type="molecule type" value="Genomic_DNA"/>
</dbReference>
<evidence type="ECO:0000256" key="6">
    <source>
        <dbReference type="PIRNR" id="PIRNR005673"/>
    </source>
</evidence>
<keyword evidence="3 6" id="KW-0813">Transport</keyword>
<dbReference type="Pfam" id="PF16186">
    <property type="entry name" value="Arm_3"/>
    <property type="match status" value="1"/>
</dbReference>
<dbReference type="Gene3D" id="1.25.10.10">
    <property type="entry name" value="Leucine-rich Repeat Variant"/>
    <property type="match status" value="1"/>
</dbReference>
<dbReference type="FunFam" id="1.25.10.10:FF:000021">
    <property type="entry name" value="Importin subunit alpha"/>
    <property type="match status" value="1"/>
</dbReference>
<reference evidence="9" key="1">
    <citation type="submission" date="2019-09" db="EMBL/GenBank/DDBJ databases">
        <title>Draft genome information of white flower Hibiscus syriacus.</title>
        <authorList>
            <person name="Kim Y.-M."/>
        </authorList>
    </citation>
    <scope>NUCLEOTIDE SEQUENCE [LARGE SCALE GENOMIC DNA]</scope>
    <source>
        <strain evidence="9">YM2019G1</strain>
    </source>
</reference>
<dbReference type="InterPro" id="IPR024931">
    <property type="entry name" value="Importin_alpha"/>
</dbReference>
<dbReference type="InterPro" id="IPR032413">
    <property type="entry name" value="Arm_3"/>
</dbReference>
<accession>A0A6A3CPD3</accession>
<dbReference type="AlphaFoldDB" id="A0A6A3CPD3"/>
<evidence type="ECO:0000259" key="8">
    <source>
        <dbReference type="PROSITE" id="PS51214"/>
    </source>
</evidence>
<comment type="subcellular location">
    <subcellularLocation>
        <location evidence="1">Nucleus envelope</location>
    </subcellularLocation>
</comment>
<dbReference type="FunFam" id="1.20.5.690:FF:000002">
    <property type="entry name" value="Importin subunit alpha"/>
    <property type="match status" value="1"/>
</dbReference>
<protein>
    <recommendedName>
        <fullName evidence="6">Importin subunit alpha</fullName>
    </recommendedName>
</protein>
<dbReference type="GO" id="GO:0061608">
    <property type="term" value="F:nuclear import signal receptor activity"/>
    <property type="evidence" value="ECO:0007669"/>
    <property type="project" value="InterPro"/>
</dbReference>
<proteinExistence type="inferred from homology"/>
<evidence type="ECO:0000256" key="2">
    <source>
        <dbReference type="ARBA" id="ARBA00010394"/>
    </source>
</evidence>
<comment type="caution">
    <text evidence="9">The sequence shown here is derived from an EMBL/GenBank/DDBJ whole genome shotgun (WGS) entry which is preliminary data.</text>
</comment>
<dbReference type="InterPro" id="IPR011989">
    <property type="entry name" value="ARM-like"/>
</dbReference>
<dbReference type="GO" id="GO:0006606">
    <property type="term" value="P:protein import into nucleus"/>
    <property type="evidence" value="ECO:0007669"/>
    <property type="project" value="InterPro"/>
</dbReference>
<dbReference type="GO" id="GO:0005635">
    <property type="term" value="C:nuclear envelope"/>
    <property type="evidence" value="ECO:0007669"/>
    <property type="project" value="UniProtKB-SubCell"/>
</dbReference>
<dbReference type="InterPro" id="IPR002652">
    <property type="entry name" value="Importin-a_IBB"/>
</dbReference>
<evidence type="ECO:0000313" key="9">
    <source>
        <dbReference type="EMBL" id="KAE8731023.1"/>
    </source>
</evidence>
<feature type="repeat" description="ARM" evidence="7">
    <location>
        <begin position="158"/>
        <end position="200"/>
    </location>
</feature>
<dbReference type="InterPro" id="IPR000225">
    <property type="entry name" value="Armadillo"/>
</dbReference>
<dbReference type="PROSITE" id="PS50176">
    <property type="entry name" value="ARM_REPEAT"/>
    <property type="match status" value="2"/>
</dbReference>
<name>A0A6A3CPD3_HIBSY</name>
<evidence type="ECO:0000256" key="5">
    <source>
        <dbReference type="ARBA" id="ARBA00022927"/>
    </source>
</evidence>
<keyword evidence="4" id="KW-0677">Repeat</keyword>
<dbReference type="Gene3D" id="1.20.5.690">
    <property type="entry name" value="Importin-alpha, importin-beta-binding domain"/>
    <property type="match status" value="1"/>
</dbReference>
<dbReference type="PANTHER" id="PTHR23316">
    <property type="entry name" value="IMPORTIN ALPHA"/>
    <property type="match status" value="1"/>
</dbReference>
<sequence>MPLRASRRRDVEVRKKGYKSLVLDADEGRRKREENLVGIRKTKRQESLLKKRREGFFILYQYHHHHFTHDISVPNLMVKGVSSDDPALQLEATTLLRKLLSMESCPPIQQVIEAGIVPRLVHFLDNHHHHQLQFEASWALTNIASGTSEQTHVVIQQGAVPKFVHLLGSSITDVREQAVWALGNIAGDSPKSRDIVLNHGGLLPLLAQLNDHSKLSPLRNATWALLNFCRGKPPPPFHQVKPALQPLHHLIQLNDDEILTDACWTLSYLSDGTNEKIQAVIEAGICARLVELLHHPSEAVIVPALRTVGNIVTGDDSQTQVVIDNQVLPCLHKFVSHNYKRCIKKEACWTMSNITAGNTSQLQAVIEANIISPLLHLLQHAEFDIKKEAAWAISNATSTGSHQQIQYMVKQGCLKPLCDLLVCPDTRIVTICLEGLENILKIGEADNSGGGRNMYTEMIEECDGLEKIENLQNHNNNDIYNKAVKMLERYWLEEEEEGQYGHSHFSFGVDPPSLWRF</sequence>
<gene>
    <name evidence="9" type="ORF">F3Y22_tig00002841pilonHSYRG00189</name>
</gene>
<dbReference type="Pfam" id="PF01749">
    <property type="entry name" value="IBB"/>
    <property type="match status" value="1"/>
</dbReference>
<dbReference type="InterPro" id="IPR016024">
    <property type="entry name" value="ARM-type_fold"/>
</dbReference>
<dbReference type="PIRSF" id="PIRSF005673">
    <property type="entry name" value="Importin_alpha"/>
    <property type="match status" value="1"/>
</dbReference>
<evidence type="ECO:0000256" key="3">
    <source>
        <dbReference type="ARBA" id="ARBA00022448"/>
    </source>
</evidence>
<feature type="domain" description="IBB" evidence="8">
    <location>
        <begin position="1"/>
        <end position="61"/>
    </location>
</feature>
<keyword evidence="10" id="KW-1185">Reference proteome</keyword>
<dbReference type="Pfam" id="PF00514">
    <property type="entry name" value="Arm"/>
    <property type="match status" value="6"/>
</dbReference>
<organism evidence="9 10">
    <name type="scientific">Hibiscus syriacus</name>
    <name type="common">Rose of Sharon</name>
    <dbReference type="NCBI Taxonomy" id="106335"/>
    <lineage>
        <taxon>Eukaryota</taxon>
        <taxon>Viridiplantae</taxon>
        <taxon>Streptophyta</taxon>
        <taxon>Embryophyta</taxon>
        <taxon>Tracheophyta</taxon>
        <taxon>Spermatophyta</taxon>
        <taxon>Magnoliopsida</taxon>
        <taxon>eudicotyledons</taxon>
        <taxon>Gunneridae</taxon>
        <taxon>Pentapetalae</taxon>
        <taxon>rosids</taxon>
        <taxon>malvids</taxon>
        <taxon>Malvales</taxon>
        <taxon>Malvaceae</taxon>
        <taxon>Malvoideae</taxon>
        <taxon>Hibiscus</taxon>
    </lineage>
</organism>
<dbReference type="GO" id="GO:0005737">
    <property type="term" value="C:cytoplasm"/>
    <property type="evidence" value="ECO:0007669"/>
    <property type="project" value="InterPro"/>
</dbReference>
<comment type="similarity">
    <text evidence="2 6">Belongs to the importin alpha family.</text>
</comment>